<keyword evidence="7" id="KW-0547">Nucleotide-binding</keyword>
<dbReference type="SUPFAM" id="SSF49785">
    <property type="entry name" value="Galactose-binding domain-like"/>
    <property type="match status" value="3"/>
</dbReference>
<feature type="compositionally biased region" description="Gly residues" evidence="16">
    <location>
        <begin position="2447"/>
        <end position="2469"/>
    </location>
</feature>
<keyword evidence="6" id="KW-0732">Signal</keyword>
<feature type="compositionally biased region" description="Gly residues" evidence="16">
    <location>
        <begin position="2403"/>
        <end position="2415"/>
    </location>
</feature>
<keyword evidence="4" id="KW-0808">Transferase</keyword>
<evidence type="ECO:0000313" key="19">
    <source>
        <dbReference type="Proteomes" id="UP001055634"/>
    </source>
</evidence>
<feature type="domain" description="F5/8 type C" evidence="17">
    <location>
        <begin position="1483"/>
        <end position="1582"/>
    </location>
</feature>
<evidence type="ECO:0000256" key="16">
    <source>
        <dbReference type="SAM" id="MobiDB-lite"/>
    </source>
</evidence>
<evidence type="ECO:0000256" key="15">
    <source>
        <dbReference type="ARBA" id="ARBA00023180"/>
    </source>
</evidence>
<keyword evidence="10" id="KW-1133">Transmembrane helix</keyword>
<keyword evidence="14" id="KW-0675">Receptor</keyword>
<evidence type="ECO:0000256" key="14">
    <source>
        <dbReference type="ARBA" id="ARBA00023170"/>
    </source>
</evidence>
<dbReference type="GO" id="GO:0005886">
    <property type="term" value="C:plasma membrane"/>
    <property type="evidence" value="ECO:0007669"/>
    <property type="project" value="UniProtKB-SubCell"/>
</dbReference>
<dbReference type="PROSITE" id="PS50022">
    <property type="entry name" value="FA58C_3"/>
    <property type="match status" value="3"/>
</dbReference>
<feature type="region of interest" description="Disordered" evidence="16">
    <location>
        <begin position="2386"/>
        <end position="2469"/>
    </location>
</feature>
<keyword evidence="3" id="KW-1003">Cell membrane</keyword>
<keyword evidence="12" id="KW-0829">Tyrosine-protein kinase</keyword>
<accession>A0A9E7SQM2</accession>
<feature type="domain" description="F5/8 type C" evidence="17">
    <location>
        <begin position="634"/>
        <end position="746"/>
    </location>
</feature>
<dbReference type="InterPro" id="IPR000421">
    <property type="entry name" value="FA58C"/>
</dbReference>
<feature type="compositionally biased region" description="Low complexity" evidence="16">
    <location>
        <begin position="1500"/>
        <end position="1514"/>
    </location>
</feature>
<evidence type="ECO:0000256" key="7">
    <source>
        <dbReference type="ARBA" id="ARBA00022741"/>
    </source>
</evidence>
<dbReference type="Pfam" id="PF12810">
    <property type="entry name" value="ALK_LTK_GRD"/>
    <property type="match status" value="1"/>
</dbReference>
<proteinExistence type="predicted"/>
<evidence type="ECO:0000256" key="8">
    <source>
        <dbReference type="ARBA" id="ARBA00022777"/>
    </source>
</evidence>
<dbReference type="EMBL" id="ON529850">
    <property type="protein sequence ID" value="UTC28368.1"/>
    <property type="molecule type" value="Genomic_DNA"/>
</dbReference>
<evidence type="ECO:0000256" key="3">
    <source>
        <dbReference type="ARBA" id="ARBA00022475"/>
    </source>
</evidence>
<organism evidence="18 19">
    <name type="scientific">Brevundimonas phage vB_BpoS-Gurke</name>
    <dbReference type="NCBI Taxonomy" id="2948599"/>
    <lineage>
        <taxon>Viruses</taxon>
        <taxon>Duplodnaviria</taxon>
        <taxon>Heunggongvirae</taxon>
        <taxon>Uroviricota</taxon>
        <taxon>Caudoviricetes</taxon>
        <taxon>Jeanschmidtviridae</taxon>
        <taxon>Kikimoravirus</taxon>
        <taxon>Kikimoravirus gurke</taxon>
    </lineage>
</organism>
<evidence type="ECO:0000256" key="2">
    <source>
        <dbReference type="ARBA" id="ARBA00011902"/>
    </source>
</evidence>
<protein>
    <recommendedName>
        <fullName evidence="2">receptor protein-tyrosine kinase</fullName>
        <ecNumber evidence="2">2.7.10.1</ecNumber>
    </recommendedName>
</protein>
<dbReference type="Proteomes" id="UP001055634">
    <property type="component" value="Segment"/>
</dbReference>
<keyword evidence="15" id="KW-0325">Glycoprotein</keyword>
<dbReference type="Gene3D" id="2.60.120.260">
    <property type="entry name" value="Galactose-binding domain-like"/>
    <property type="match status" value="3"/>
</dbReference>
<sequence>MTDYTSILHLPQVGSNQEQKEATINTAIAILEASANDTLVLSLASGDVTLNTDQFTKYFLHQFTGHAVARQVTIPATPRWFAVENRGAAPIVFKVMGASGLTAELPANRIGLVVADGTNVRFVVPDPISGMGLLRDLSDVDGLPVDGQLLRYDATAAQWKPWTWTAAFTQLSDTPSSLGGNAGKLVAVNAAGNRLEFITSAANINSFIDLDDTPTSYASAANRHVVVNAAGTGLTFARPYLRENSDFPSSYNTHANKMLRVNATADGVIFSNPVVGDLTDGPGAPTINEALLYVRVNAAGTALEYVTGTGGPVNFTELHDTPSNFTGHKGKLVRVGQDEDRLIFSELKLTELSDTPNSFTGAANKILKVNATQSGVIFGSLKVEELADGPGPMAAAQRGLYLRVNATNSGLEYVKPALTELAGVPSFTGQGGKFVRVNDAENGLDFAVNAVDMAFIGLSDTPANYQNSQNKFVAVNAQGTGLIFVPAPTGGGGGGGPYSLDQITDVDAPDPSAGQVLTFRDGWWRPETPSGGGGVGATALSELTDVNFTLKVPEENDVLTFQGGFWVAKPANATPIPQALDDLTDVDLSEGTLANGEVLTYWDGKWIHAPVQVPSGDGLRFGEHRDWRLFFRTADTPALEIAEFVLRAGAGLPQLAVGGTPSANANAGAAFDADKAFDGDPATFWRTGADGADQSWLRYTFAEPQEVNAVSLTFGAVRQLPITWAMQFSDDGGLTWITAWSETRAFGWNAGETVDTEPARAKLAFAMLSDSPGAMSAHPGKFVRVDEDGVRLEYVELPIPATSLEELTDVQFTAPPAEDQVLTFKDGIWQPKDPASTVTPEMALNDLTDVDTAGQADGMILGRRGGVWRPLDGVHDLGQHAYWRILVQDTGAYPGTTTVIVAEVSLRDAPGGAQTATGGAAIGTGGNINGAFDGTSGDVWTAYLPDAWIGYHYAAPIALQEVALTASTVTGWAPNYTPEAFKVQYSDDGLAWFDGWEVAGSTGWVEGETRVYTQPGRLQLFTDLDDTPNTYATHGGKQVRVRTDATGLEFVTPPTIPNALDDLTDVDLTTTAPATGNLLTFEGGKWIAKVPAPVSYTDLQDKPTIPVNLADLGDVSDTPATAGDYLRFVGGEWVADATPAAGATRMGELSDVDETGVAAGDVLIYHSPVGDPAEWRPGKLALDALSDVAAAAPVNGQALVFRDGSWTPEDVAGAGLDPDRQQVALLIVNPGAEDGMTGWTNTAGAFTSETSAGSLGAPFAGTRIFRATQNTSPCEMAQTIALDAALWDYIDIGRGSVEVAFRYGRVNTDGSTALVALEALDAVGTLITSSASPAYTTTTTWQLGNVSHVLPPLTRSVRLVVRSTRTGTFNYGAFDAFSGLIKVASAHPALSDLPDVGPWTSVPVAGQVLTYRGGVWMNETPSAGNLDALTDVTLTTPVAGQILVYRAGQWINESPQGAGVPSNGSHAHWRLLIDQTDGDANQVGIQDIWFRQTKTGPQLATGGTPSASSSTSGQGPEGAFDGVTGGAWFSAAGNPVGQWIAYAFPAPVEVRYLDLKGSQDYPTRSPRAFKVQWSDDGSTWTTAWTVTGQTGWAPNQTRQFHAPLDLFFTDLADAPPSYIGQARKPIRVKADETGLEFGHDSLGDLTDVSFLTTPQEGEVLTRVSGQWRSVAPTTGSGNTSNWTAPWRGALVERTTDLTSVTWPTTVPWQAATADTDGFYTTGAATRLTIPAGITKVRISAHIAFTLTGNTGSVYGAIHRNGVAIKTGRSTARQNTLGFTNNEIYVTTRIVSVVPGDYFEIYANSNISGVNSILTSSWLQLEVIESDYAINPPEALDDLTDVTLGTPVQDYVLTYDGGVWKAKELPASSGGTVYMADIGDVEMPVGGPGENDVLRYQAGKWRPLPAGSADGLFLDNAMIGSGQGAPTTPRPSGSLYIDEVTGQISQSLKDVPTVAAAPTVVQHVLVDAYNALTSAQPITAALSTAPTEGNWLVALLCDQSLATAGAGWTLLPGSPVSSSTRVRPSVAYKQAAASETLSQTPFVSGSGQIIAGALVIYEIAGMSTWAEGYRGVVWEDDTTYTSSASGMARAPLTARALHDGLGLGLYVTRPNSSTLTADAPWTTLSSGVAPTGGGNRTYVATSAAAAAGTSIAPKASFTGATEAGYVTILLDNGPAAFEEGWRPYTGNIALDDLTDVTAPTPANGQVLTYRDGAWSPESAEGEFSGTGEPTATAPLGKVYQQRDSAGNAWVSTMVPAGATAPTPYAATGARQSFVVGPQISSLTFKLWGGGGGTGRYSTGGNPAAGGFTQATFAVNEGDLIELDVPSGGQGGFRSNYGGAGGWPDGGFGGLGDTACGGGGGSARVWRNGVLMAVAGGGGGGSGYTSTDAGAGGGSSGQSSSTTNGGTGGTQFAGGYDGNDTGSAPKRGGYLQGAQGTAAVDRFTSSSDDGGGGGGGYYGGGGGGGDGQPGGGGSGYLNLAAGVTGVTEAGDRLVPPRTTDADYQANIGVGYPTENVTGPAPNGGDGLIVVLAPPYVQGWRRLATSDDVDTLALVDLLKVTLQGDGDQDYVLTAQDRRAYRKITSSIDKTITIPPNSLVPFPIGASFSLQRGGDGRVSVLAGSGVSLEYPDDMQPRLRRKNSVASLVQIASNVWSLFGDLEPI</sequence>
<evidence type="ECO:0000256" key="5">
    <source>
        <dbReference type="ARBA" id="ARBA00022692"/>
    </source>
</evidence>
<dbReference type="EC" id="2.7.10.1" evidence="2"/>
<gene>
    <name evidence="18" type="ORF">GURKE_03420</name>
</gene>
<dbReference type="GO" id="GO:0005524">
    <property type="term" value="F:ATP binding"/>
    <property type="evidence" value="ECO:0007669"/>
    <property type="project" value="UniProtKB-KW"/>
</dbReference>
<keyword evidence="5" id="KW-0812">Transmembrane</keyword>
<keyword evidence="11" id="KW-0472">Membrane</keyword>
<name>A0A9E7SQM2_9CAUD</name>
<evidence type="ECO:0000256" key="13">
    <source>
        <dbReference type="ARBA" id="ARBA00023157"/>
    </source>
</evidence>
<reference evidence="18" key="1">
    <citation type="submission" date="2022-04" db="EMBL/GenBank/DDBJ databases">
        <authorList>
            <person name="Friedrich I."/>
            <person name="Schneider D."/>
            <person name="Poehlein A."/>
            <person name="Hertel R."/>
            <person name="Daniel R."/>
        </authorList>
    </citation>
    <scope>NUCLEOTIDE SEQUENCE</scope>
</reference>
<evidence type="ECO:0000256" key="6">
    <source>
        <dbReference type="ARBA" id="ARBA00022729"/>
    </source>
</evidence>
<keyword evidence="8" id="KW-0418">Kinase</keyword>
<feature type="domain" description="F5/8 type C" evidence="17">
    <location>
        <begin position="899"/>
        <end position="992"/>
    </location>
</feature>
<evidence type="ECO:0000313" key="18">
    <source>
        <dbReference type="EMBL" id="UTC28368.1"/>
    </source>
</evidence>
<dbReference type="InterPro" id="IPR008979">
    <property type="entry name" value="Galactose-bd-like_sf"/>
</dbReference>
<evidence type="ECO:0000256" key="11">
    <source>
        <dbReference type="ARBA" id="ARBA00023136"/>
    </source>
</evidence>
<evidence type="ECO:0000256" key="9">
    <source>
        <dbReference type="ARBA" id="ARBA00022840"/>
    </source>
</evidence>
<comment type="subcellular location">
    <subcellularLocation>
        <location evidence="1">Cell membrane</location>
        <topology evidence="1">Single-pass type I membrane protein</topology>
    </subcellularLocation>
</comment>
<keyword evidence="19" id="KW-1185">Reference proteome</keyword>
<evidence type="ECO:0000256" key="4">
    <source>
        <dbReference type="ARBA" id="ARBA00022679"/>
    </source>
</evidence>
<feature type="region of interest" description="Disordered" evidence="16">
    <location>
        <begin position="1495"/>
        <end position="1519"/>
    </location>
</feature>
<evidence type="ECO:0000256" key="10">
    <source>
        <dbReference type="ARBA" id="ARBA00022989"/>
    </source>
</evidence>
<evidence type="ECO:0000259" key="17">
    <source>
        <dbReference type="PROSITE" id="PS50022"/>
    </source>
</evidence>
<keyword evidence="13" id="KW-1015">Disulfide bond</keyword>
<dbReference type="InterPro" id="IPR055163">
    <property type="entry name" value="ALK/LTK-like_GRD"/>
</dbReference>
<dbReference type="Pfam" id="PF00754">
    <property type="entry name" value="F5_F8_type_C"/>
    <property type="match status" value="2"/>
</dbReference>
<keyword evidence="9" id="KW-0067">ATP-binding</keyword>
<evidence type="ECO:0000256" key="1">
    <source>
        <dbReference type="ARBA" id="ARBA00004251"/>
    </source>
</evidence>
<evidence type="ECO:0000256" key="12">
    <source>
        <dbReference type="ARBA" id="ARBA00023137"/>
    </source>
</evidence>
<dbReference type="GO" id="GO:0004714">
    <property type="term" value="F:transmembrane receptor protein tyrosine kinase activity"/>
    <property type="evidence" value="ECO:0007669"/>
    <property type="project" value="UniProtKB-EC"/>
</dbReference>